<dbReference type="EMBL" id="VEPZ02000548">
    <property type="protein sequence ID" value="KAE8723012.1"/>
    <property type="molecule type" value="Genomic_DNA"/>
</dbReference>
<sequence length="585" mass="65129">MKDDDMDFNFETTTKGKKKAFNFDKQDIDFNLDDDFAKLSSFKVDMPDLDLSSPAKKDAKAKEKLDGSDFDSTLNKGEKTCKKKQESKASASESTDVSEVNQALEDDCIIARLPEPRDAANSKAETSKGRAEACDTIDNPCPSKAVPAKGTDPEKLVTAQESRNSPEKSEETNAKETYKSSPPDKEIASELYDQQSLQSSPWIPAVGIIQTLKLFQTCRQKDEREGAGGNIPAAIEENQLVQDEIIVKEGSTASLSTENLDHIAPSKDIQTPAPNLPSVSLDREGSKAIEAQSGRKLIDYSNSQELKKGRHVLLQSGNNIGSSTDISLNAYPHNHAEKITESRVYTSVNPKLQVPKIDSVQNSKFHSEAHKIAKKAPTLSTFKSTRSIVTKIDHLGSQKETSSLKNLEQKKDTPGNTSKIIPPVGFPEKQTPKLPSLKRKTFQESNEDMVLSKPLKRISQSPTESRNTESFERVADKEVQEHNNRMDVSIENVLFDHLTSRSEIPREVIMTELKLSSVMEHDKNVEKAEAYGKELGDIRNMLKKKHEEAKELMVRAIVNNNNLLMLNHPINKEKISFPFCIILHS</sequence>
<protein>
    <submittedName>
        <fullName evidence="2">Uncharacterized protein</fullName>
    </submittedName>
</protein>
<proteinExistence type="predicted"/>
<dbReference type="PANTHER" id="PTHR36380:SF1">
    <property type="entry name" value="OS01G0755100 PROTEIN"/>
    <property type="match status" value="1"/>
</dbReference>
<feature type="compositionally biased region" description="Basic and acidic residues" evidence="1">
    <location>
        <begin position="76"/>
        <end position="87"/>
    </location>
</feature>
<name>A0A6A3C789_HIBSY</name>
<organism evidence="2 3">
    <name type="scientific">Hibiscus syriacus</name>
    <name type="common">Rose of Sharon</name>
    <dbReference type="NCBI Taxonomy" id="106335"/>
    <lineage>
        <taxon>Eukaryota</taxon>
        <taxon>Viridiplantae</taxon>
        <taxon>Streptophyta</taxon>
        <taxon>Embryophyta</taxon>
        <taxon>Tracheophyta</taxon>
        <taxon>Spermatophyta</taxon>
        <taxon>Magnoliopsida</taxon>
        <taxon>eudicotyledons</taxon>
        <taxon>Gunneridae</taxon>
        <taxon>Pentapetalae</taxon>
        <taxon>rosids</taxon>
        <taxon>malvids</taxon>
        <taxon>Malvales</taxon>
        <taxon>Malvaceae</taxon>
        <taxon>Malvoideae</taxon>
        <taxon>Hibiscus</taxon>
    </lineage>
</organism>
<gene>
    <name evidence="2" type="ORF">F3Y22_tig00013285pilonHSYRG00197</name>
</gene>
<evidence type="ECO:0000313" key="2">
    <source>
        <dbReference type="EMBL" id="KAE8723012.1"/>
    </source>
</evidence>
<feature type="region of interest" description="Disordered" evidence="1">
    <location>
        <begin position="400"/>
        <end position="433"/>
    </location>
</feature>
<reference evidence="2" key="1">
    <citation type="submission" date="2019-09" db="EMBL/GenBank/DDBJ databases">
        <title>Draft genome information of white flower Hibiscus syriacus.</title>
        <authorList>
            <person name="Kim Y.-M."/>
        </authorList>
    </citation>
    <scope>NUCLEOTIDE SEQUENCE [LARGE SCALE GENOMIC DNA]</scope>
    <source>
        <strain evidence="2">YM2019G1</strain>
    </source>
</reference>
<dbReference type="AlphaFoldDB" id="A0A6A3C789"/>
<feature type="compositionally biased region" description="Basic and acidic residues" evidence="1">
    <location>
        <begin position="164"/>
        <end position="185"/>
    </location>
</feature>
<feature type="compositionally biased region" description="Basic and acidic residues" evidence="1">
    <location>
        <begin position="114"/>
        <end position="133"/>
    </location>
</feature>
<feature type="compositionally biased region" description="Basic and acidic residues" evidence="1">
    <location>
        <begin position="55"/>
        <end position="67"/>
    </location>
</feature>
<dbReference type="Proteomes" id="UP000436088">
    <property type="component" value="Unassembled WGS sequence"/>
</dbReference>
<dbReference type="PANTHER" id="PTHR36380">
    <property type="entry name" value="BNAA03G58330D PROTEIN"/>
    <property type="match status" value="1"/>
</dbReference>
<accession>A0A6A3C789</accession>
<feature type="region of interest" description="Disordered" evidence="1">
    <location>
        <begin position="46"/>
        <end position="185"/>
    </location>
</feature>
<evidence type="ECO:0000313" key="3">
    <source>
        <dbReference type="Proteomes" id="UP000436088"/>
    </source>
</evidence>
<evidence type="ECO:0000256" key="1">
    <source>
        <dbReference type="SAM" id="MobiDB-lite"/>
    </source>
</evidence>
<keyword evidence="3" id="KW-1185">Reference proteome</keyword>
<dbReference type="InterPro" id="IPR038777">
    <property type="entry name" value="At4g18490-like"/>
</dbReference>
<comment type="caution">
    <text evidence="2">The sequence shown here is derived from an EMBL/GenBank/DDBJ whole genome shotgun (WGS) entry which is preliminary data.</text>
</comment>